<feature type="chain" id="PRO_5001941892" evidence="4">
    <location>
        <begin position="21"/>
        <end position="909"/>
    </location>
</feature>
<dbReference type="PANTHER" id="PTHR20961:SF124">
    <property type="entry name" value="GLYCOSYLTRANSFERASE"/>
    <property type="match status" value="1"/>
</dbReference>
<accession>A0A098VPG9</accession>
<organism evidence="6 7">
    <name type="scientific">Mitosporidium daphniae</name>
    <dbReference type="NCBI Taxonomy" id="1485682"/>
    <lineage>
        <taxon>Eukaryota</taxon>
        <taxon>Fungi</taxon>
        <taxon>Fungi incertae sedis</taxon>
        <taxon>Microsporidia</taxon>
        <taxon>Mitosporidium</taxon>
    </lineage>
</organism>
<dbReference type="RefSeq" id="XP_013237157.1">
    <property type="nucleotide sequence ID" value="XM_013381703.1"/>
</dbReference>
<evidence type="ECO:0000259" key="5">
    <source>
        <dbReference type="Pfam" id="PF04577"/>
    </source>
</evidence>
<protein>
    <submittedName>
        <fullName evidence="6">DUF563 domain-containing protein</fullName>
    </submittedName>
</protein>
<dbReference type="AlphaFoldDB" id="A0A098VPG9"/>
<sequence length="909" mass="103152">MKVHGFAVLLLCFVLGDAQALSDPLDGIAVSKVSCLEWFGACKLTNLYQSAASNGSLHLLLQSPLDTVPRPIKLGIGFLSPIAWFDALSFSSGVFNATSYHLQLARFVKTDKDIERIFIPIFIHYSPHSLSKALGGQMVAIEEPSLLGMPLWRNIMRVFYSAASSVFSALELQLTNFSNPTHFKYFYAHSEYLLQGADTVRKNRLDDKLPFEKILRSVTDFSIEPMFPSQLPASRVFRTLLLGSSDHFKVPELKITNIQNAQNDPESRIGRRNTAIKLTRELIFNSLMDDKDRSGRLSSIPVITLIKRPENASRAMLNLDALISALRALPCKINVISLETLSIEEQIATAYHSDILIAVHGASMIHSLWMRPNATVIEIFPTGIKKAIYQNLIKIIGGVPDHQAGRQSPGLSPFPLYLSWQEKYTTRNGIFDVINWESVSSKEMYRRRDVVVHIPSILSLLQVALDFQKDKLKFLLFAPWEQLNNQVQGLMSACAIAQKLNRILPLPKIGYKKERSANLALFEVSKFRWNPFGIYFDSDRFNENPICSVIDEYNFSNILETLAFSAYIKKQQSTRPLKIVWSSYRNTIRSLLGTIHACSAFNSINISPNQTLEYYHDVLFLPSLAYVDESPGHNSSKSGFLDSYSTLYNASQFLLLGNMFQFYNFGTEVTYPQLQYKDFFMSHKYASIRSYLIPRPEIKRLTALLIAEASLHRQFIAIHLRRGDYFGKCTKDFNYYTASSKFDHRIRARSPFWNSCWQTPNIIRRRLASVSTSFGDHSGRKIPLYISTNAVFGPNFMNFVNRDRKYSMVSLSLLQSKLVDRAALNATFNVQITYLLKSILFSHMTIPPVRPLSVVTLLGLLDTNIWALVDQQICSLSHVFIGNRFSSFTRSIVDSRGGTQNSSSRTFFF</sequence>
<dbReference type="CDD" id="cd11296">
    <property type="entry name" value="O-FucT_like"/>
    <property type="match status" value="1"/>
</dbReference>
<keyword evidence="1" id="KW-0328">Glycosyltransferase</keyword>
<dbReference type="GeneID" id="25260398"/>
<dbReference type="PANTHER" id="PTHR20961">
    <property type="entry name" value="GLYCOSYLTRANSFERASE"/>
    <property type="match status" value="1"/>
</dbReference>
<evidence type="ECO:0000256" key="1">
    <source>
        <dbReference type="ARBA" id="ARBA00022676"/>
    </source>
</evidence>
<dbReference type="Pfam" id="PF04577">
    <property type="entry name" value="Glyco_transf_61"/>
    <property type="match status" value="1"/>
</dbReference>
<evidence type="ECO:0000313" key="6">
    <source>
        <dbReference type="EMBL" id="KGG50714.1"/>
    </source>
</evidence>
<dbReference type="GO" id="GO:0016757">
    <property type="term" value="F:glycosyltransferase activity"/>
    <property type="evidence" value="ECO:0007669"/>
    <property type="project" value="UniProtKB-KW"/>
</dbReference>
<keyword evidence="7" id="KW-1185">Reference proteome</keyword>
<evidence type="ECO:0000256" key="3">
    <source>
        <dbReference type="ARBA" id="ARBA00023180"/>
    </source>
</evidence>
<evidence type="ECO:0000313" key="7">
    <source>
        <dbReference type="Proteomes" id="UP000029725"/>
    </source>
</evidence>
<dbReference type="HOGENOM" id="CLU_319596_0_0_1"/>
<proteinExistence type="predicted"/>
<keyword evidence="2" id="KW-0808">Transferase</keyword>
<feature type="domain" description="Glycosyltransferase 61 catalytic" evidence="5">
    <location>
        <begin position="270"/>
        <end position="377"/>
    </location>
</feature>
<dbReference type="VEuPathDB" id="MicrosporidiaDB:DI09_59p40"/>
<dbReference type="InterPro" id="IPR007657">
    <property type="entry name" value="Glycosyltransferase_61"/>
</dbReference>
<comment type="caution">
    <text evidence="6">The sequence shown here is derived from an EMBL/GenBank/DDBJ whole genome shotgun (WGS) entry which is preliminary data.</text>
</comment>
<reference evidence="6 7" key="1">
    <citation type="submission" date="2014-04" db="EMBL/GenBank/DDBJ databases">
        <title>A new species of microsporidia sheds light on the evolution of extreme parasitism.</title>
        <authorList>
            <person name="Haag K.L."/>
            <person name="James T.Y."/>
            <person name="Larsson R."/>
            <person name="Schaer T.M."/>
            <person name="Refardt D."/>
            <person name="Pombert J.-F."/>
            <person name="Ebert D."/>
        </authorList>
    </citation>
    <scope>NUCLEOTIDE SEQUENCE [LARGE SCALE GENOMIC DNA]</scope>
    <source>
        <strain evidence="6 7">UGP3</strain>
        <tissue evidence="6">Spores</tissue>
    </source>
</reference>
<evidence type="ECO:0000256" key="4">
    <source>
        <dbReference type="SAM" id="SignalP"/>
    </source>
</evidence>
<keyword evidence="4" id="KW-0732">Signal</keyword>
<feature type="signal peptide" evidence="4">
    <location>
        <begin position="1"/>
        <end position="20"/>
    </location>
</feature>
<dbReference type="Proteomes" id="UP000029725">
    <property type="component" value="Unassembled WGS sequence"/>
</dbReference>
<dbReference type="InterPro" id="IPR049625">
    <property type="entry name" value="Glyco_transf_61_cat"/>
</dbReference>
<name>A0A098VPG9_9MICR</name>
<gene>
    <name evidence="6" type="ORF">DI09_59p40</name>
</gene>
<keyword evidence="3" id="KW-0325">Glycoprotein</keyword>
<dbReference type="EMBL" id="JMKJ01000554">
    <property type="protein sequence ID" value="KGG50714.1"/>
    <property type="molecule type" value="Genomic_DNA"/>
</dbReference>
<dbReference type="OrthoDB" id="529273at2759"/>
<dbReference type="Gene3D" id="3.40.50.11350">
    <property type="match status" value="1"/>
</dbReference>
<evidence type="ECO:0000256" key="2">
    <source>
        <dbReference type="ARBA" id="ARBA00022679"/>
    </source>
</evidence>